<name>A0A975UY26_9CAUD</name>
<gene>
    <name evidence="1" type="ORF">uav_004</name>
</gene>
<organism evidence="1 2">
    <name type="scientific">Pseudomonas phage UAVern</name>
    <dbReference type="NCBI Taxonomy" id="2856997"/>
    <lineage>
        <taxon>Viruses</taxon>
        <taxon>Duplodnaviria</taxon>
        <taxon>Heunggongvirae</taxon>
        <taxon>Uroviricota</taxon>
        <taxon>Caudoviricetes</taxon>
        <taxon>Vandenendeviridae</taxon>
        <taxon>Gorskivirinae</taxon>
        <taxon>Uavernvirus</taxon>
        <taxon>Uavernvirus uavern</taxon>
    </lineage>
</organism>
<proteinExistence type="predicted"/>
<evidence type="ECO:0000313" key="2">
    <source>
        <dbReference type="Proteomes" id="UP001058093"/>
    </source>
</evidence>
<dbReference type="EMBL" id="MZ605293">
    <property type="protein sequence ID" value="QYW06535.1"/>
    <property type="molecule type" value="Genomic_DNA"/>
</dbReference>
<protein>
    <submittedName>
        <fullName evidence="1">Uncharacterized protein</fullName>
    </submittedName>
</protein>
<dbReference type="Proteomes" id="UP001058093">
    <property type="component" value="Segment"/>
</dbReference>
<keyword evidence="2" id="KW-1185">Reference proteome</keyword>
<evidence type="ECO:0000313" key="1">
    <source>
        <dbReference type="EMBL" id="QYW06535.1"/>
    </source>
</evidence>
<accession>A0A975UY26</accession>
<reference evidence="1" key="1">
    <citation type="submission" date="2021-07" db="EMBL/GenBank/DDBJ databases">
        <title>Complete genome sequence and phylogenomic analysis of the two lytic bacteriophage isolated from terrestrial biotopes of Antarctica.</title>
        <authorList>
            <person name="Holovan V."/>
            <person name="Rabalski L."/>
            <person name="Zlatohurska M."/>
            <person name="Andriichuk O."/>
            <person name="Budzanivska I."/>
            <person name="Shevchenko O."/>
            <person name="Gupalo A."/>
        </authorList>
    </citation>
    <scope>NUCLEOTIDE SEQUENCE</scope>
</reference>
<sequence>MAKLKIATIQNNGRVAKIYRDAEFNEYSVRFVIDGVEQKDADYFTSDKQDAINTANAWATPEVKAPMSNEAAKAYFQNSIEVATRRIAELEAIEHTDGYIVIVGDNIRLPMDEVQCKWCHVENASIYWHIEDARRFAARIVNGNNEKGQVVKKVDQIAWEISEQRQLIENLNKWISEVK</sequence>